<dbReference type="STRING" id="83449.BON30_15210"/>
<proteinExistence type="predicted"/>
<sequence>MDRPTVFISYSHEDEAWKERVSTHLTVLHESLEAWDDSHIEPGADWRTELEQAISGAGAAVLLISAHFLSSRFILEEEVPRLLQRRADSGLHLIPLLLSPCDWEAAEWLQRLQLRPRGARALSEQSRHAIDAELASLAKELRLLTSRSVQDVVSAPYLPRPVDVSISRLPLSGEHLFGRERELALLDGAWADPDTHVISLVAWGGVGKSSLVNQWLGKLAMNHYRGAHRVYGWSFFSQGQRDTTALADDFLSEALKRMGDPAPTQGAVWERGERLARYIQQERMLLILDGLEPLQAQPGPTWGRLKDPGLSVLVRELAFFNPGLCVITSRVRVTDIDHFRNTTAPVIELEGLSEAAGAELLQSLGVGGSQEELQQASRELGGHSLALNLLGTYLFGELCRVYTLLGEPARAVQYGERAVGLSRETGAAWQHSRQLAILACALTQCGRSAEAEELCLRAASLPRGEDWLVFLFGDLAYCELLLDQGRSQEVFLRLGPYVEWERSSGSRQLVGTLQWCLGKAHLRRSAEAPESLGLALEFLSEGILLMRKVGTPMLITPALTSRAAVHRLRGSFELAWRDLPAAPGACLSHLTQANTSMTTCPLADPPGGT</sequence>
<dbReference type="RefSeq" id="WP_071899005.1">
    <property type="nucleotide sequence ID" value="NZ_MPIN01000003.1"/>
</dbReference>
<dbReference type="Proteomes" id="UP000182229">
    <property type="component" value="Unassembled WGS sequence"/>
</dbReference>
<evidence type="ECO:0000313" key="3">
    <source>
        <dbReference type="Proteomes" id="UP000182229"/>
    </source>
</evidence>
<dbReference type="AlphaFoldDB" id="A0A1L9BDR1"/>
<dbReference type="Pfam" id="PF05729">
    <property type="entry name" value="NACHT"/>
    <property type="match status" value="1"/>
</dbReference>
<comment type="caution">
    <text evidence="2">The sequence shown here is derived from an EMBL/GenBank/DDBJ whole genome shotgun (WGS) entry which is preliminary data.</text>
</comment>
<name>A0A1L9BDR1_9BACT</name>
<dbReference type="SUPFAM" id="SSF52540">
    <property type="entry name" value="P-loop containing nucleoside triphosphate hydrolases"/>
    <property type="match status" value="1"/>
</dbReference>
<dbReference type="InterPro" id="IPR011990">
    <property type="entry name" value="TPR-like_helical_dom_sf"/>
</dbReference>
<reference evidence="3" key="1">
    <citation type="submission" date="2016-11" db="EMBL/GenBank/DDBJ databases">
        <authorList>
            <person name="Shukria A."/>
            <person name="Stevens D.C."/>
        </authorList>
    </citation>
    <scope>NUCLEOTIDE SEQUENCE [LARGE SCALE GENOMIC DNA]</scope>
    <source>
        <strain evidence="3">Cbfe23</strain>
    </source>
</reference>
<dbReference type="InterPro" id="IPR000157">
    <property type="entry name" value="TIR_dom"/>
</dbReference>
<dbReference type="SUPFAM" id="SSF48452">
    <property type="entry name" value="TPR-like"/>
    <property type="match status" value="1"/>
</dbReference>
<dbReference type="InterPro" id="IPR007111">
    <property type="entry name" value="NACHT_NTPase"/>
</dbReference>
<organism evidence="2 3">
    <name type="scientific">Cystobacter ferrugineus</name>
    <dbReference type="NCBI Taxonomy" id="83449"/>
    <lineage>
        <taxon>Bacteria</taxon>
        <taxon>Pseudomonadati</taxon>
        <taxon>Myxococcota</taxon>
        <taxon>Myxococcia</taxon>
        <taxon>Myxococcales</taxon>
        <taxon>Cystobacterineae</taxon>
        <taxon>Archangiaceae</taxon>
        <taxon>Cystobacter</taxon>
    </lineage>
</organism>
<reference evidence="2 3" key="2">
    <citation type="submission" date="2016-12" db="EMBL/GenBank/DDBJ databases">
        <title>Draft Genome Sequence of Cystobacter ferrugineus Strain Cbfe23.</title>
        <authorList>
            <person name="Akbar S."/>
            <person name="Dowd S.E."/>
            <person name="Stevens D.C."/>
        </authorList>
    </citation>
    <scope>NUCLEOTIDE SEQUENCE [LARGE SCALE GENOMIC DNA]</scope>
    <source>
        <strain evidence="2 3">Cbfe23</strain>
    </source>
</reference>
<accession>A0A1L9BDR1</accession>
<dbReference type="PROSITE" id="PS50104">
    <property type="entry name" value="TIR"/>
    <property type="match status" value="1"/>
</dbReference>
<dbReference type="GO" id="GO:0007165">
    <property type="term" value="P:signal transduction"/>
    <property type="evidence" value="ECO:0007669"/>
    <property type="project" value="InterPro"/>
</dbReference>
<dbReference type="Gene3D" id="3.40.50.300">
    <property type="entry name" value="P-loop containing nucleotide triphosphate hydrolases"/>
    <property type="match status" value="1"/>
</dbReference>
<dbReference type="InterPro" id="IPR035897">
    <property type="entry name" value="Toll_tir_struct_dom_sf"/>
</dbReference>
<dbReference type="SMART" id="SM00255">
    <property type="entry name" value="TIR"/>
    <property type="match status" value="1"/>
</dbReference>
<dbReference type="Pfam" id="PF13676">
    <property type="entry name" value="TIR_2"/>
    <property type="match status" value="1"/>
</dbReference>
<dbReference type="Gene3D" id="3.40.50.10140">
    <property type="entry name" value="Toll/interleukin-1 receptor homology (TIR) domain"/>
    <property type="match status" value="1"/>
</dbReference>
<evidence type="ECO:0000313" key="2">
    <source>
        <dbReference type="EMBL" id="OJH40373.1"/>
    </source>
</evidence>
<dbReference type="SUPFAM" id="SSF52200">
    <property type="entry name" value="Toll/Interleukin receptor TIR domain"/>
    <property type="match status" value="1"/>
</dbReference>
<dbReference type="Gene3D" id="1.25.40.10">
    <property type="entry name" value="Tetratricopeptide repeat domain"/>
    <property type="match status" value="1"/>
</dbReference>
<dbReference type="InterPro" id="IPR027417">
    <property type="entry name" value="P-loop_NTPase"/>
</dbReference>
<evidence type="ECO:0000259" key="1">
    <source>
        <dbReference type="PROSITE" id="PS50104"/>
    </source>
</evidence>
<feature type="domain" description="TIR" evidence="1">
    <location>
        <begin position="2"/>
        <end position="126"/>
    </location>
</feature>
<dbReference type="EMBL" id="MPIN01000003">
    <property type="protein sequence ID" value="OJH40373.1"/>
    <property type="molecule type" value="Genomic_DNA"/>
</dbReference>
<dbReference type="PRINTS" id="PR00364">
    <property type="entry name" value="DISEASERSIST"/>
</dbReference>
<protein>
    <recommendedName>
        <fullName evidence="1">TIR domain-containing protein</fullName>
    </recommendedName>
</protein>
<keyword evidence="3" id="KW-1185">Reference proteome</keyword>
<gene>
    <name evidence="2" type="ORF">BON30_15210</name>
</gene>